<dbReference type="GO" id="GO:0005737">
    <property type="term" value="C:cytoplasm"/>
    <property type="evidence" value="ECO:0007669"/>
    <property type="project" value="UniProtKB-ARBA"/>
</dbReference>
<organism evidence="3 4">
    <name type="scientific">Cotesia congregata</name>
    <name type="common">Parasitoid wasp</name>
    <name type="synonym">Apanteles congregatus</name>
    <dbReference type="NCBI Taxonomy" id="51543"/>
    <lineage>
        <taxon>Eukaryota</taxon>
        <taxon>Metazoa</taxon>
        <taxon>Ecdysozoa</taxon>
        <taxon>Arthropoda</taxon>
        <taxon>Hexapoda</taxon>
        <taxon>Insecta</taxon>
        <taxon>Pterygota</taxon>
        <taxon>Neoptera</taxon>
        <taxon>Endopterygota</taxon>
        <taxon>Hymenoptera</taxon>
        <taxon>Apocrita</taxon>
        <taxon>Ichneumonoidea</taxon>
        <taxon>Braconidae</taxon>
        <taxon>Microgastrinae</taxon>
        <taxon>Cotesia</taxon>
    </lineage>
</organism>
<dbReference type="Proteomes" id="UP000786811">
    <property type="component" value="Unassembled WGS sequence"/>
</dbReference>
<evidence type="ECO:0000259" key="1">
    <source>
        <dbReference type="PROSITE" id="PS50181"/>
    </source>
</evidence>
<dbReference type="PROSITE" id="PS50181">
    <property type="entry name" value="FBOX"/>
    <property type="match status" value="1"/>
</dbReference>
<evidence type="ECO:0000313" key="4">
    <source>
        <dbReference type="Proteomes" id="UP000786811"/>
    </source>
</evidence>
<dbReference type="InterPro" id="IPR001810">
    <property type="entry name" value="F-box_dom"/>
</dbReference>
<dbReference type="InterPro" id="IPR008979">
    <property type="entry name" value="Galactose-bd-like_sf"/>
</dbReference>
<dbReference type="PANTHER" id="PTHR12125:SF5">
    <property type="entry name" value="F-BOX DOMAIN-CONTAINING PROTEIN"/>
    <property type="match status" value="1"/>
</dbReference>
<dbReference type="PANTHER" id="PTHR12125">
    <property type="entry name" value="F-BOX ONLY PROTEIN 6-LIKE PROTEIN"/>
    <property type="match status" value="1"/>
</dbReference>
<dbReference type="InterPro" id="IPR036047">
    <property type="entry name" value="F-box-like_dom_sf"/>
</dbReference>
<dbReference type="GO" id="GO:0061630">
    <property type="term" value="F:ubiquitin protein ligase activity"/>
    <property type="evidence" value="ECO:0007669"/>
    <property type="project" value="TreeGrafter"/>
</dbReference>
<dbReference type="AlphaFoldDB" id="A0A8J2MNI5"/>
<dbReference type="GO" id="GO:0019005">
    <property type="term" value="C:SCF ubiquitin ligase complex"/>
    <property type="evidence" value="ECO:0007669"/>
    <property type="project" value="TreeGrafter"/>
</dbReference>
<dbReference type="Pfam" id="PF00646">
    <property type="entry name" value="F-box"/>
    <property type="match status" value="1"/>
</dbReference>
<accession>A0A8J2MNI5</accession>
<dbReference type="SMART" id="SM00256">
    <property type="entry name" value="FBOX"/>
    <property type="match status" value="1"/>
</dbReference>
<comment type="caution">
    <text evidence="3">The sequence shown here is derived from an EMBL/GenBank/DDBJ whole genome shotgun (WGS) entry which is preliminary data.</text>
</comment>
<protein>
    <submittedName>
        <fullName evidence="3">Similar to Fbxo6: F-box only protein 6 (Rattus norvegicus)</fullName>
    </submittedName>
</protein>
<dbReference type="PROSITE" id="PS51114">
    <property type="entry name" value="FBA"/>
    <property type="match status" value="1"/>
</dbReference>
<keyword evidence="4" id="KW-1185">Reference proteome</keyword>
<dbReference type="InterPro" id="IPR007397">
    <property type="entry name" value="F-box-assoc_dom"/>
</dbReference>
<feature type="domain" description="FBA" evidence="2">
    <location>
        <begin position="100"/>
        <end position="286"/>
    </location>
</feature>
<sequence length="305" mass="35501">MTKYFRFISKILGLRQQRVPFEEDENNGLMLADKYIPEELIGELLCYVDHKSLLNCQLVCRRWKDLIREYVFRKKAEMTFGQSLQCLSNCEDPWKIYYKICKKNPFERNLLKNHSGQDGLKKHWVITRQGGDHWKIESPPVGVPPLPKDPVFEGSNSCFVTSYSQCSKRQLIDLLDEGLSDVLLDTFQPTIEVGEWYSCRWDCPAKYDCIVSLLDKNDKELDVYVFRDNLEDDNDKQNKWLHFTHEFKNYGPGVRKILFQHSGKDNLFWAGHYGSKMAGASVIVKVEPKTASGSPRKRKSSIELD</sequence>
<dbReference type="Gene3D" id="2.60.120.260">
    <property type="entry name" value="Galactose-binding domain-like"/>
    <property type="match status" value="1"/>
</dbReference>
<dbReference type="SMART" id="SM01198">
    <property type="entry name" value="FBA"/>
    <property type="match status" value="1"/>
</dbReference>
<dbReference type="Pfam" id="PF04300">
    <property type="entry name" value="FBA"/>
    <property type="match status" value="1"/>
</dbReference>
<dbReference type="OrthoDB" id="1107553at2759"/>
<dbReference type="GO" id="GO:0006516">
    <property type="term" value="P:glycoprotein catabolic process"/>
    <property type="evidence" value="ECO:0007669"/>
    <property type="project" value="TreeGrafter"/>
</dbReference>
<gene>
    <name evidence="3" type="ORF">HICCMSTLAB_LOCUS7196</name>
</gene>
<dbReference type="Gene3D" id="1.20.1280.50">
    <property type="match status" value="1"/>
</dbReference>
<dbReference type="GO" id="GO:0036503">
    <property type="term" value="P:ERAD pathway"/>
    <property type="evidence" value="ECO:0007669"/>
    <property type="project" value="TreeGrafter"/>
</dbReference>
<feature type="domain" description="F-box" evidence="1">
    <location>
        <begin position="30"/>
        <end position="75"/>
    </location>
</feature>
<evidence type="ECO:0000313" key="3">
    <source>
        <dbReference type="EMBL" id="CAG5093870.1"/>
    </source>
</evidence>
<dbReference type="SUPFAM" id="SSF81383">
    <property type="entry name" value="F-box domain"/>
    <property type="match status" value="1"/>
</dbReference>
<dbReference type="InterPro" id="IPR039752">
    <property type="entry name" value="F-box_only"/>
</dbReference>
<proteinExistence type="predicted"/>
<dbReference type="FunFam" id="2.60.120.260:FF:000012">
    <property type="entry name" value="F-box only protein 2"/>
    <property type="match status" value="1"/>
</dbReference>
<reference evidence="3" key="1">
    <citation type="submission" date="2021-04" db="EMBL/GenBank/DDBJ databases">
        <authorList>
            <person name="Chebbi M.A.C M."/>
        </authorList>
    </citation>
    <scope>NUCLEOTIDE SEQUENCE</scope>
</reference>
<name>A0A8J2MNI5_COTCN</name>
<dbReference type="SUPFAM" id="SSF49785">
    <property type="entry name" value="Galactose-binding domain-like"/>
    <property type="match status" value="1"/>
</dbReference>
<dbReference type="GO" id="GO:0031146">
    <property type="term" value="P:SCF-dependent proteasomal ubiquitin-dependent protein catabolic process"/>
    <property type="evidence" value="ECO:0007669"/>
    <property type="project" value="TreeGrafter"/>
</dbReference>
<evidence type="ECO:0000259" key="2">
    <source>
        <dbReference type="PROSITE" id="PS51114"/>
    </source>
</evidence>
<dbReference type="EMBL" id="CAJNRD030001120">
    <property type="protein sequence ID" value="CAG5093870.1"/>
    <property type="molecule type" value="Genomic_DNA"/>
</dbReference>